<feature type="domain" description="CFEM" evidence="16">
    <location>
        <begin position="417"/>
        <end position="482"/>
    </location>
</feature>
<feature type="region of interest" description="Disordered" evidence="15">
    <location>
        <begin position="636"/>
        <end position="660"/>
    </location>
</feature>
<keyword evidence="6" id="KW-0349">Heme</keyword>
<feature type="domain" description="CFEM" evidence="16">
    <location>
        <begin position="869"/>
        <end position="934"/>
    </location>
</feature>
<evidence type="ECO:0000256" key="6">
    <source>
        <dbReference type="ARBA" id="ARBA00022617"/>
    </source>
</evidence>
<evidence type="ECO:0000256" key="14">
    <source>
        <dbReference type="ARBA" id="ARBA00023288"/>
    </source>
</evidence>
<evidence type="ECO:0000313" key="17">
    <source>
        <dbReference type="EMBL" id="KAA8632599.1"/>
    </source>
</evidence>
<feature type="compositionally biased region" description="Gly residues" evidence="15">
    <location>
        <begin position="987"/>
        <end position="1045"/>
    </location>
</feature>
<comment type="subcellular location">
    <subcellularLocation>
        <location evidence="1">Cell membrane</location>
        <topology evidence="1">Lipid-anchor</topology>
        <topology evidence="1">GPI-anchor</topology>
    </subcellularLocation>
    <subcellularLocation>
        <location evidence="2">Secreted</location>
    </subcellularLocation>
</comment>
<dbReference type="Proteomes" id="UP000433876">
    <property type="component" value="Unassembled WGS sequence"/>
</dbReference>
<dbReference type="GO" id="GO:0005886">
    <property type="term" value="C:plasma membrane"/>
    <property type="evidence" value="ECO:0007669"/>
    <property type="project" value="UniProtKB-SubCell"/>
</dbReference>
<evidence type="ECO:0000313" key="18">
    <source>
        <dbReference type="Proteomes" id="UP000433876"/>
    </source>
</evidence>
<dbReference type="InterPro" id="IPR051735">
    <property type="entry name" value="CFEM_domain"/>
</dbReference>
<evidence type="ECO:0000259" key="16">
    <source>
        <dbReference type="SMART" id="SM00747"/>
    </source>
</evidence>
<dbReference type="Pfam" id="PF05730">
    <property type="entry name" value="CFEM"/>
    <property type="match status" value="5"/>
</dbReference>
<feature type="domain" description="CFEM" evidence="16">
    <location>
        <begin position="275"/>
        <end position="340"/>
    </location>
</feature>
<dbReference type="PANTHER" id="PTHR37928">
    <property type="entry name" value="CFEM DOMAIN PROTEIN (AFU_ORTHOLOGUE AFUA_6G14090)"/>
    <property type="match status" value="1"/>
</dbReference>
<protein>
    <recommendedName>
        <fullName evidence="16">CFEM domain-containing protein</fullName>
    </recommendedName>
</protein>
<feature type="region of interest" description="Disordered" evidence="15">
    <location>
        <begin position="982"/>
        <end position="1065"/>
    </location>
</feature>
<keyword evidence="8" id="KW-0479">Metal-binding</keyword>
<keyword evidence="11" id="KW-0472">Membrane</keyword>
<dbReference type="GO" id="GO:0046872">
    <property type="term" value="F:metal ion binding"/>
    <property type="evidence" value="ECO:0007669"/>
    <property type="project" value="UniProtKB-KW"/>
</dbReference>
<evidence type="ECO:0000256" key="1">
    <source>
        <dbReference type="ARBA" id="ARBA00004609"/>
    </source>
</evidence>
<keyword evidence="12" id="KW-1015">Disulfide bond</keyword>
<feature type="compositionally biased region" description="Pro residues" evidence="15">
    <location>
        <begin position="1050"/>
        <end position="1062"/>
    </location>
</feature>
<keyword evidence="5" id="KW-0964">Secreted</keyword>
<feature type="region of interest" description="Disordered" evidence="15">
    <location>
        <begin position="770"/>
        <end position="854"/>
    </location>
</feature>
<feature type="domain" description="CFEM" evidence="16">
    <location>
        <begin position="135"/>
        <end position="200"/>
    </location>
</feature>
<feature type="compositionally biased region" description="Low complexity" evidence="15">
    <location>
        <begin position="240"/>
        <end position="258"/>
    </location>
</feature>
<organism evidence="17 18">
    <name type="scientific">Sordaria macrospora</name>
    <dbReference type="NCBI Taxonomy" id="5147"/>
    <lineage>
        <taxon>Eukaryota</taxon>
        <taxon>Fungi</taxon>
        <taxon>Dikarya</taxon>
        <taxon>Ascomycota</taxon>
        <taxon>Pezizomycotina</taxon>
        <taxon>Sordariomycetes</taxon>
        <taxon>Sordariomycetidae</taxon>
        <taxon>Sordariales</taxon>
        <taxon>Sordariaceae</taxon>
        <taxon>Sordaria</taxon>
    </lineage>
</organism>
<keyword evidence="13" id="KW-0325">Glycoprotein</keyword>
<feature type="domain" description="CFEM" evidence="16">
    <location>
        <begin position="24"/>
        <end position="89"/>
    </location>
</feature>
<evidence type="ECO:0000256" key="13">
    <source>
        <dbReference type="ARBA" id="ARBA00023180"/>
    </source>
</evidence>
<proteinExistence type="inferred from homology"/>
<dbReference type="GO" id="GO:0098552">
    <property type="term" value="C:side of membrane"/>
    <property type="evidence" value="ECO:0007669"/>
    <property type="project" value="UniProtKB-KW"/>
</dbReference>
<keyword evidence="10" id="KW-0408">Iron</keyword>
<comment type="caution">
    <text evidence="17">The sequence shown here is derived from an EMBL/GenBank/DDBJ whole genome shotgun (WGS) entry which is preliminary data.</text>
</comment>
<name>A0A8S8ZT60_SORMA</name>
<evidence type="ECO:0000256" key="5">
    <source>
        <dbReference type="ARBA" id="ARBA00022525"/>
    </source>
</evidence>
<evidence type="ECO:0000256" key="4">
    <source>
        <dbReference type="ARBA" id="ARBA00022475"/>
    </source>
</evidence>
<dbReference type="PANTHER" id="PTHR37928:SF2">
    <property type="entry name" value="GPI ANCHORED CFEM DOMAIN PROTEIN (AFU_ORTHOLOGUE AFUA_6G10580)"/>
    <property type="match status" value="1"/>
</dbReference>
<keyword evidence="14" id="KW-0449">Lipoprotein</keyword>
<comment type="similarity">
    <text evidence="3">Belongs to the RBT5 family.</text>
</comment>
<evidence type="ECO:0000256" key="10">
    <source>
        <dbReference type="ARBA" id="ARBA00023004"/>
    </source>
</evidence>
<sequence length="1087" mass="104752">MLAVAGARVLATDCGLDSWECAPSYSAVPACATAAIESAALVAGCPHGDYKCECSKKEELQGMIFDEVVANCGLLGGLDVVKAVSYLCDCDATASTFTACPTVAPSSTISEPPVITEPPATPTDCGLDSWECAPLYSSVPACATAAIESAALEAGCAHGDYKCECSKKEELQGMIFDEVVANCGLLGGLDVVKAVSYLCDCDATATTFEPCASATVVPSSTANSEAPIITSAPVVPSGEPSSQPPITITTTSSPVQPSGNPTGPCGEESWACAPEYAAVPVCAVDIIANAGVSLGCAAGDHKCECSKSAEIQEVVFDDVIASCGLLGGLDVIKAVTALCECDAAKPTFKPCDGNAGPSSSVPIPSGGGSTTIITTDIVTSDCSTSTSGPVVIPSTTVVPGPEPSGPCGEESWACAPEYAAVPVCAVDIIANAGVSLGCAAGDHKCECSKSAEIQEVVFDDVIASCGLLGGLDVIKAVTALCECDAAKPTFKPCDGNAGPSSSVPIPSGGGSTTIITTDIVTSDCSTSTSGPVVIPSSTVVPGPEPSGPCGEESWGCAAEFAAVPQCAVPIIEKAALALGCAKGDHKCECANAEKIQGAIALDVLSACGASKITDVLSSVEALCKCDAAKPTFTPCGGSSGPGPTASNPVTDSPSPGPSSVVVVPSSVITSSPGTQPSGTVPEGPCGIDSWECAPLFSAVPACAVPIIQKAALDLGCAEGDHKCECSNAEKIQGAIALDVLSACGAAKVTDVLSSVEALCKCDSAKPTFTECGSNPGPTDGNGGGPGPSTSASGGGSNPGPTGGNGGGSNPGPSTSASGGGSNPGPTGGNGGGSGPGPAPSTTDAGDCPAVTDVPAQGPCGEDSWECAEEFKAIPECAVGFIETAAVSVGCKKGDHACECKNKKEIQGLVFDDVLSGCGVTKGAQVIAAVEALCACDASAPTFTACGAVAQPTGGCSGGSPGGGGSGGSSSSSFVTVTHSTIITSAGPTGGNGGGSGSGPTGGNGGDGSGSGPTSGNDGGGSGGSGPSSSAPGGGSGGSGPSGTGGSDVPVPSPSDAIPPPPVTGGASKMMASTGCVALMAALFAVLL</sequence>
<evidence type="ECO:0000256" key="11">
    <source>
        <dbReference type="ARBA" id="ARBA00023136"/>
    </source>
</evidence>
<dbReference type="SMART" id="SM00747">
    <property type="entry name" value="CFEM"/>
    <property type="match status" value="7"/>
</dbReference>
<keyword evidence="4" id="KW-1003">Cell membrane</keyword>
<evidence type="ECO:0000256" key="12">
    <source>
        <dbReference type="ARBA" id="ARBA00023157"/>
    </source>
</evidence>
<feature type="compositionally biased region" description="Gly residues" evidence="15">
    <location>
        <begin position="779"/>
        <end position="809"/>
    </location>
</feature>
<dbReference type="AlphaFoldDB" id="A0A8S8ZT60"/>
<feature type="compositionally biased region" description="Gly residues" evidence="15">
    <location>
        <begin position="817"/>
        <end position="835"/>
    </location>
</feature>
<feature type="region of interest" description="Disordered" evidence="15">
    <location>
        <begin position="231"/>
        <end position="262"/>
    </location>
</feature>
<evidence type="ECO:0000256" key="7">
    <source>
        <dbReference type="ARBA" id="ARBA00022622"/>
    </source>
</evidence>
<gene>
    <name evidence="17" type="ORF">SMACR_08019</name>
</gene>
<dbReference type="VEuPathDB" id="FungiDB:SMAC_08019"/>
<evidence type="ECO:0000256" key="2">
    <source>
        <dbReference type="ARBA" id="ARBA00004613"/>
    </source>
</evidence>
<dbReference type="GO" id="GO:0005576">
    <property type="term" value="C:extracellular region"/>
    <property type="evidence" value="ECO:0007669"/>
    <property type="project" value="UniProtKB-SubCell"/>
</dbReference>
<keyword evidence="7" id="KW-0336">GPI-anchor</keyword>
<evidence type="ECO:0000256" key="9">
    <source>
        <dbReference type="ARBA" id="ARBA00022729"/>
    </source>
</evidence>
<feature type="domain" description="CFEM" evidence="16">
    <location>
        <begin position="559"/>
        <end position="624"/>
    </location>
</feature>
<reference evidence="17 18" key="1">
    <citation type="submission" date="2017-07" db="EMBL/GenBank/DDBJ databases">
        <title>Genome sequence of the Sordaria macrospora wild type strain R19027.</title>
        <authorList>
            <person name="Nowrousian M."/>
            <person name="Teichert I."/>
            <person name="Kueck U."/>
        </authorList>
    </citation>
    <scope>NUCLEOTIDE SEQUENCE [LARGE SCALE GENOMIC DNA]</scope>
    <source>
        <strain evidence="17 18">R19027</strain>
        <tissue evidence="17">Mycelium</tissue>
    </source>
</reference>
<dbReference type="EMBL" id="NMPR01000052">
    <property type="protein sequence ID" value="KAA8632599.1"/>
    <property type="molecule type" value="Genomic_DNA"/>
</dbReference>
<evidence type="ECO:0000256" key="15">
    <source>
        <dbReference type="SAM" id="MobiDB-lite"/>
    </source>
</evidence>
<dbReference type="InterPro" id="IPR008427">
    <property type="entry name" value="Extracellular_membr_CFEM_dom"/>
</dbReference>
<evidence type="ECO:0000256" key="8">
    <source>
        <dbReference type="ARBA" id="ARBA00022723"/>
    </source>
</evidence>
<evidence type="ECO:0000256" key="3">
    <source>
        <dbReference type="ARBA" id="ARBA00010031"/>
    </source>
</evidence>
<accession>A0A8S8ZT60</accession>
<keyword evidence="9" id="KW-0732">Signal</keyword>
<feature type="domain" description="CFEM" evidence="16">
    <location>
        <begin position="695"/>
        <end position="760"/>
    </location>
</feature>